<sequence>MSQAVLAIFLREEDCTRAVEKLREIGVEPSDIAVIHQSSRIISTSLDSEGLPEELFTGILSGAILGGLIGWILSLGVFDLHGIGRFAASHAWGAVISGTFLGAALLGLLSAVAFIYSRPRSSSYDEIRESLITVKSSSVPSEQLIALLKSIGAENVHPIEWDFESGGGLFRSSQIEIGSPVWSSDSRNIGVVESKYQNKFVVRTQNNEFELDLNNVIGIDSRGIHINLPSIVFASSPSEHESR</sequence>
<keyword evidence="1" id="KW-1133">Transmembrane helix</keyword>
<reference evidence="3" key="1">
    <citation type="journal article" date="2010" name="Stand. Genomic Sci.">
        <title>Complete genome sequence of 'Thermobaculum terrenum' type strain (YNP1).</title>
        <authorList>
            <person name="Kiss H."/>
            <person name="Cleland D."/>
            <person name="Lapidus A."/>
            <person name="Lucas S."/>
            <person name="Glavina Del Rio T."/>
            <person name="Nolan M."/>
            <person name="Tice H."/>
            <person name="Han C."/>
            <person name="Goodwin L."/>
            <person name="Pitluck S."/>
            <person name="Liolios K."/>
            <person name="Ivanova N."/>
            <person name="Mavromatis K."/>
            <person name="Ovchinnikova G."/>
            <person name="Pati A."/>
            <person name="Chen A."/>
            <person name="Palaniappan K."/>
            <person name="Land M."/>
            <person name="Hauser L."/>
            <person name="Chang Y."/>
            <person name="Jeffries C."/>
            <person name="Lu M."/>
            <person name="Brettin T."/>
            <person name="Detter J."/>
            <person name="Goker M."/>
            <person name="Tindall B."/>
            <person name="Beck B."/>
            <person name="McDermott T."/>
            <person name="Woyke T."/>
            <person name="Bristow J."/>
            <person name="Eisen J."/>
            <person name="Markowitz V."/>
            <person name="Hugenholtz P."/>
            <person name="Kyrpides N."/>
            <person name="Klenk H."/>
            <person name="Cheng J."/>
        </authorList>
    </citation>
    <scope>NUCLEOTIDE SEQUENCE [LARGE SCALE GENOMIC DNA]</scope>
    <source>
        <strain evidence="3">ATCC BAA-798 / YNP1</strain>
    </source>
</reference>
<keyword evidence="1" id="KW-0812">Transmembrane</keyword>
<dbReference type="Proteomes" id="UP000000323">
    <property type="component" value="Chromosome 1"/>
</dbReference>
<name>D1CBK3_THET1</name>
<proteinExistence type="predicted"/>
<dbReference type="HOGENOM" id="CLU_1142171_0_0_0"/>
<accession>D1CBK3</accession>
<dbReference type="AlphaFoldDB" id="D1CBK3"/>
<keyword evidence="3" id="KW-1185">Reference proteome</keyword>
<evidence type="ECO:0000313" key="2">
    <source>
        <dbReference type="EMBL" id="ACZ42168.1"/>
    </source>
</evidence>
<organism evidence="2 3">
    <name type="scientific">Thermobaculum terrenum (strain ATCC BAA-798 / CCMEE 7001 / YNP1)</name>
    <dbReference type="NCBI Taxonomy" id="525904"/>
    <lineage>
        <taxon>Bacteria</taxon>
        <taxon>Bacillati</taxon>
        <taxon>Chloroflexota</taxon>
        <taxon>Chloroflexia</taxon>
        <taxon>Candidatus Thermobaculales</taxon>
        <taxon>Candidatus Thermobaculaceae</taxon>
        <taxon>Thermobaculum</taxon>
    </lineage>
</organism>
<keyword evidence="1" id="KW-0472">Membrane</keyword>
<dbReference type="KEGG" id="ttr:Tter_1260"/>
<dbReference type="RefSeq" id="WP_012875203.1">
    <property type="nucleotide sequence ID" value="NC_013525.1"/>
</dbReference>
<feature type="transmembrane region" description="Helical" evidence="1">
    <location>
        <begin position="55"/>
        <end position="78"/>
    </location>
</feature>
<protein>
    <submittedName>
        <fullName evidence="2">Uncharacterized protein</fullName>
    </submittedName>
</protein>
<gene>
    <name evidence="2" type="ordered locus">Tter_1260</name>
</gene>
<evidence type="ECO:0000256" key="1">
    <source>
        <dbReference type="SAM" id="Phobius"/>
    </source>
</evidence>
<evidence type="ECO:0000313" key="3">
    <source>
        <dbReference type="Proteomes" id="UP000000323"/>
    </source>
</evidence>
<feature type="transmembrane region" description="Helical" evidence="1">
    <location>
        <begin position="90"/>
        <end position="116"/>
    </location>
</feature>
<dbReference type="EMBL" id="CP001825">
    <property type="protein sequence ID" value="ACZ42168.1"/>
    <property type="molecule type" value="Genomic_DNA"/>
</dbReference>
<dbReference type="STRING" id="525904.Tter_1260"/>